<evidence type="ECO:0000313" key="4">
    <source>
        <dbReference type="Proteomes" id="UP000608154"/>
    </source>
</evidence>
<dbReference type="AlphaFoldDB" id="A0A916X472"/>
<keyword evidence="4" id="KW-1185">Reference proteome</keyword>
<dbReference type="InterPro" id="IPR013978">
    <property type="entry name" value="MEKHLA"/>
</dbReference>
<evidence type="ECO:0000313" key="3">
    <source>
        <dbReference type="EMBL" id="GGB98563.1"/>
    </source>
</evidence>
<proteinExistence type="predicted"/>
<reference evidence="3" key="2">
    <citation type="submission" date="2020-09" db="EMBL/GenBank/DDBJ databases">
        <authorList>
            <person name="Sun Q."/>
            <person name="Zhou Y."/>
        </authorList>
    </citation>
    <scope>NUCLEOTIDE SEQUENCE</scope>
    <source>
        <strain evidence="3">CGMCC 1.15095</strain>
    </source>
</reference>
<dbReference type="Proteomes" id="UP000608154">
    <property type="component" value="Unassembled WGS sequence"/>
</dbReference>
<gene>
    <name evidence="3" type="ORF">GCM10011494_16320</name>
</gene>
<protein>
    <recommendedName>
        <fullName evidence="2">MEKHLA domain-containing protein</fullName>
    </recommendedName>
</protein>
<dbReference type="Pfam" id="PF08670">
    <property type="entry name" value="MEKHLA"/>
    <property type="match status" value="1"/>
</dbReference>
<comment type="caution">
    <text evidence="3">The sequence shown here is derived from an EMBL/GenBank/DDBJ whole genome shotgun (WGS) entry which is preliminary data.</text>
</comment>
<evidence type="ECO:0000256" key="1">
    <source>
        <dbReference type="SAM" id="MobiDB-lite"/>
    </source>
</evidence>
<sequence>MTRQATTPEQPPRACNADRVRGGARAGDPVPAAYREPERAARIALLPESFERLVGRPLIGPCNDMVSTLWQAPFAVLAHGTEPDPVFFFGNACALAAFDSDVESFIAMPSRLSAEAPLREERQALLERVTAQGYIDDYAGIRISAKGRRFRIGPAVVWNLVDSAGHYQGQAATFLPWA</sequence>
<feature type="region of interest" description="Disordered" evidence="1">
    <location>
        <begin position="1"/>
        <end position="30"/>
    </location>
</feature>
<feature type="domain" description="MEKHLA" evidence="2">
    <location>
        <begin position="42"/>
        <end position="177"/>
    </location>
</feature>
<organism evidence="3 4">
    <name type="scientific">Novosphingobium endophyticum</name>
    <dbReference type="NCBI Taxonomy" id="1955250"/>
    <lineage>
        <taxon>Bacteria</taxon>
        <taxon>Pseudomonadati</taxon>
        <taxon>Pseudomonadota</taxon>
        <taxon>Alphaproteobacteria</taxon>
        <taxon>Sphingomonadales</taxon>
        <taxon>Sphingomonadaceae</taxon>
        <taxon>Novosphingobium</taxon>
    </lineage>
</organism>
<dbReference type="EMBL" id="BMHK01000008">
    <property type="protein sequence ID" value="GGB98563.1"/>
    <property type="molecule type" value="Genomic_DNA"/>
</dbReference>
<reference evidence="3" key="1">
    <citation type="journal article" date="2014" name="Int. J. Syst. Evol. Microbiol.">
        <title>Complete genome sequence of Corynebacterium casei LMG S-19264T (=DSM 44701T), isolated from a smear-ripened cheese.</title>
        <authorList>
            <consortium name="US DOE Joint Genome Institute (JGI-PGF)"/>
            <person name="Walter F."/>
            <person name="Albersmeier A."/>
            <person name="Kalinowski J."/>
            <person name="Ruckert C."/>
        </authorList>
    </citation>
    <scope>NUCLEOTIDE SEQUENCE</scope>
    <source>
        <strain evidence="3">CGMCC 1.15095</strain>
    </source>
</reference>
<dbReference type="RefSeq" id="WP_188770311.1">
    <property type="nucleotide sequence ID" value="NZ_BMHK01000008.1"/>
</dbReference>
<accession>A0A916X472</accession>
<name>A0A916X472_9SPHN</name>
<evidence type="ECO:0000259" key="2">
    <source>
        <dbReference type="Pfam" id="PF08670"/>
    </source>
</evidence>